<dbReference type="Gene3D" id="3.40.50.300">
    <property type="entry name" value="P-loop containing nucleotide triphosphate hydrolases"/>
    <property type="match status" value="1"/>
</dbReference>
<dbReference type="Pfam" id="PF20441">
    <property type="entry name" value="TerL_nuclease"/>
    <property type="match status" value="1"/>
</dbReference>
<dbReference type="InterPro" id="IPR046462">
    <property type="entry name" value="TerL_nuclease"/>
</dbReference>
<dbReference type="PANTHER" id="PTHR41287">
    <property type="match status" value="1"/>
</dbReference>
<gene>
    <name evidence="3" type="ORF">GB992_00755</name>
</gene>
<dbReference type="EMBL" id="WEZT01000002">
    <property type="protein sequence ID" value="MYV04440.1"/>
    <property type="molecule type" value="Genomic_DNA"/>
</dbReference>
<feature type="domain" description="Terminase large subunit-like ATPase" evidence="1">
    <location>
        <begin position="98"/>
        <end position="281"/>
    </location>
</feature>
<dbReference type="Proteomes" id="UP000480570">
    <property type="component" value="Unassembled WGS sequence"/>
</dbReference>
<evidence type="ECO:0000313" key="4">
    <source>
        <dbReference type="Proteomes" id="UP000480570"/>
    </source>
</evidence>
<accession>A0A7C9IPL1</accession>
<organism evidence="3 4">
    <name type="scientific">Furfurilactobacillus rossiae</name>
    <dbReference type="NCBI Taxonomy" id="231049"/>
    <lineage>
        <taxon>Bacteria</taxon>
        <taxon>Bacillati</taxon>
        <taxon>Bacillota</taxon>
        <taxon>Bacilli</taxon>
        <taxon>Lactobacillales</taxon>
        <taxon>Lactobacillaceae</taxon>
        <taxon>Furfurilactobacillus</taxon>
    </lineage>
</organism>
<dbReference type="Pfam" id="PF03354">
    <property type="entry name" value="TerL_ATPase"/>
    <property type="match status" value="1"/>
</dbReference>
<evidence type="ECO:0000259" key="2">
    <source>
        <dbReference type="Pfam" id="PF20441"/>
    </source>
</evidence>
<name>A0A7C9IPL1_9LACO</name>
<dbReference type="GO" id="GO:0004519">
    <property type="term" value="F:endonuclease activity"/>
    <property type="evidence" value="ECO:0007669"/>
    <property type="project" value="InterPro"/>
</dbReference>
<dbReference type="InterPro" id="IPR027417">
    <property type="entry name" value="P-loop_NTPase"/>
</dbReference>
<sequence>MTHKNDLLADFKIADFDDVIERYNDPVQQYCVDVLTGKRLAGRLIKLACLRQLKDLQRIDTEGFPYDYSTKATQGVLKFASILPEVDNAQTQTLSLAEFQKFILGMIEGWVIKDNPKAKRFKRVNLSMARTNGKSVVLSVLSLLNFLLGQPATARTIVISSNNITHVQALYTYIKLMWNELANGKYFKAFQKKFPVSYNTEKMSMPSTASKLMTMSANSSGGDSVHPTFFVLDEAELVETTDFSSTLTSGNVQNPNAISVFIGTAGLNPKVPFYEQYRRYKKLLEAQSNDFDRELFLCWEQDNDDEAFKPETWIKSNPLMEIAGKKQDLTDGLLAERDSKAADGTLQQFIVKNMNRWSNAHNKNGFIPLDLLESAVIPRQNFSIENREVYIGYDASQLNDDTALGFVFPYTMNGEDKFHVMQYSFVPLAKAGNIEAKMQRDGINYQDAEKKGFCEISRDRFGLIDQGRVFTWLMNFIENHNLQVKAFLYDAYGTDKFIRRLDDLHGEYKIIPVRQGTLSLNEPTKFLQQSFEQHRITTYDDHLLRTAFTNALLKTDNNGLKVDKDVNSAKIDAVDAIVDAFFEACLYFEGRSRTDGEDKSPFDGMTDEDINDYFINDFSF</sequence>
<evidence type="ECO:0000259" key="1">
    <source>
        <dbReference type="Pfam" id="PF03354"/>
    </source>
</evidence>
<dbReference type="InterPro" id="IPR005021">
    <property type="entry name" value="Terminase_largesu-like"/>
</dbReference>
<protein>
    <submittedName>
        <fullName evidence="3">Terminase large subunit</fullName>
    </submittedName>
</protein>
<evidence type="ECO:0000313" key="3">
    <source>
        <dbReference type="EMBL" id="MYV04440.1"/>
    </source>
</evidence>
<dbReference type="AlphaFoldDB" id="A0A7C9IPL1"/>
<reference evidence="3 4" key="1">
    <citation type="journal article" date="2019" name="Appl. Environ. Microbiol.">
        <title>Genetic determinants of hydroxycinnamic acid metabolism in heterofermentative lactobacilli.</title>
        <authorList>
            <person name="Gaur G."/>
            <person name="Oh J.H."/>
            <person name="Filannino P."/>
            <person name="Gobbetti M."/>
            <person name="van Pijkeren J.P."/>
            <person name="Ganzle M.G."/>
        </authorList>
    </citation>
    <scope>NUCLEOTIDE SEQUENCE [LARGE SCALE GENOMIC DNA]</scope>
    <source>
        <strain evidence="3 4">FUA3583</strain>
    </source>
</reference>
<dbReference type="PANTHER" id="PTHR41287:SF1">
    <property type="entry name" value="PROTEIN YMFN"/>
    <property type="match status" value="1"/>
</dbReference>
<proteinExistence type="predicted"/>
<dbReference type="InterPro" id="IPR046461">
    <property type="entry name" value="TerL_ATPase"/>
</dbReference>
<comment type="caution">
    <text evidence="3">The sequence shown here is derived from an EMBL/GenBank/DDBJ whole genome shotgun (WGS) entry which is preliminary data.</text>
</comment>
<feature type="domain" description="Terminase large subunit-like endonuclease" evidence="2">
    <location>
        <begin position="297"/>
        <end position="584"/>
    </location>
</feature>